<dbReference type="EC" id="2.7.9.2" evidence="12"/>
<gene>
    <name evidence="17" type="primary">ppsA</name>
    <name evidence="18" type="ORF">OB955_11745</name>
    <name evidence="17" type="ORF">OB960_08140</name>
</gene>
<evidence type="ECO:0000256" key="1">
    <source>
        <dbReference type="ARBA" id="ARBA00001946"/>
    </source>
</evidence>
<evidence type="ECO:0000313" key="20">
    <source>
        <dbReference type="Proteomes" id="UP001321018"/>
    </source>
</evidence>
<evidence type="ECO:0000256" key="3">
    <source>
        <dbReference type="ARBA" id="ARBA00004742"/>
    </source>
</evidence>
<keyword evidence="9 12" id="KW-0067">ATP-binding</keyword>
<keyword evidence="19" id="KW-1185">Reference proteome</keyword>
<evidence type="ECO:0000313" key="18">
    <source>
        <dbReference type="EMBL" id="MCU4973413.1"/>
    </source>
</evidence>
<evidence type="ECO:0000313" key="17">
    <source>
        <dbReference type="EMBL" id="MCU4741370.1"/>
    </source>
</evidence>
<dbReference type="GO" id="GO:0008986">
    <property type="term" value="F:pyruvate, water dikinase activity"/>
    <property type="evidence" value="ECO:0007669"/>
    <property type="project" value="UniProtKB-EC"/>
</dbReference>
<dbReference type="RefSeq" id="WP_338003210.1">
    <property type="nucleotide sequence ID" value="NZ_JAOPKA010000004.1"/>
</dbReference>
<evidence type="ECO:0000256" key="8">
    <source>
        <dbReference type="ARBA" id="ARBA00022777"/>
    </source>
</evidence>
<dbReference type="InterPro" id="IPR015813">
    <property type="entry name" value="Pyrv/PenolPyrv_kinase-like_dom"/>
</dbReference>
<feature type="domain" description="Pyruvate phosphate dikinase AMP/ATP-binding" evidence="15">
    <location>
        <begin position="15"/>
        <end position="320"/>
    </location>
</feature>
<dbReference type="SUPFAM" id="SSF51621">
    <property type="entry name" value="Phosphoenolpyruvate/pyruvate domain"/>
    <property type="match status" value="1"/>
</dbReference>
<dbReference type="InterPro" id="IPR018274">
    <property type="entry name" value="PEP_util_AS"/>
</dbReference>
<dbReference type="InterPro" id="IPR006319">
    <property type="entry name" value="PEP_synth"/>
</dbReference>
<comment type="caution">
    <text evidence="17">The sequence shown here is derived from an EMBL/GenBank/DDBJ whole genome shotgun (WGS) entry which is preliminary data.</text>
</comment>
<keyword evidence="5 12" id="KW-0808">Transferase</keyword>
<keyword evidence="6 12" id="KW-0479">Metal-binding</keyword>
<evidence type="ECO:0000259" key="15">
    <source>
        <dbReference type="Pfam" id="PF01326"/>
    </source>
</evidence>
<evidence type="ECO:0000256" key="2">
    <source>
        <dbReference type="ARBA" id="ARBA00002988"/>
    </source>
</evidence>
<dbReference type="PRINTS" id="PR01736">
    <property type="entry name" value="PHPHTRNFRASE"/>
</dbReference>
<evidence type="ECO:0000256" key="10">
    <source>
        <dbReference type="ARBA" id="ARBA00022842"/>
    </source>
</evidence>
<sequence>MAVLWLDEIDATDLEAVGGKGASLGELTGAGLPVPPGFVVTADTYRSFIEAAGIDEELFEAVDVDVDDSSALATAADRAQELILETPFPEDLRAEILGTYRQMGEEEAEAFVAVRSSATAEDLPDASFAGQQETFLNVTGDDLLERVRECWASLFTQRAIYYRQEQGFDHELVNIAVVVQRMVDAEKSGVMFTSHPSTGDPTMIVEAAWGLGEAVVSGAVSPDNYVIDREDRSVDVTVADKKLMHVKSESGETVEREVSEEKRTERVLSDDELVRLIELGERVEDHYETPQDVEWAMADGEDFMLQSRPITTISESTASADEPLESVESDVTERVCGGGTEVQSQRKSKSVTDGSGSVQTTGTGGGQTDPQRTTGSGNDSGDRLTDGLGSSPGTATGAARIVTKLDELDKVGEGDIIVTEMTMPDMVPAMKRASGIITDEGGMTSHAAIVSRELGVPAVVGTTNATSVLEDGQVVTIDGDRGSIVEGDDGADDQREPVEEVRPQSPVKPMTATEVKVNVSIPEAAQRAAATGADGVGLLRIEHMILSLNRTPEAFIEEEGVDAYVSELVDGIRTVADEFYPRPVRVRTLDAPTDEFRQLEGGADEPEEHNPMLGYRGIRRSLDKPDVFAHELSAFRRLYDMGYDNVEIMFPLVTDAEDVHRAKRHLREAGIDPDKRTWGVMVETPASALGIEELAQSGIDFASFGTNDLTQYTLAVDRNNEHVADRFDELHPAVLRLIGDVIETCREHDVDTSICGQAGSKPEMVQFLVDEGVSSISANIDAVRDVQHEVKRVEQKLLLDSVR</sequence>
<dbReference type="GO" id="GO:0005524">
    <property type="term" value="F:ATP binding"/>
    <property type="evidence" value="ECO:0007669"/>
    <property type="project" value="UniProtKB-KW"/>
</dbReference>
<evidence type="ECO:0000256" key="12">
    <source>
        <dbReference type="PIRNR" id="PIRNR000854"/>
    </source>
</evidence>
<keyword evidence="10 12" id="KW-0460">Magnesium</keyword>
<dbReference type="Gene3D" id="3.20.20.60">
    <property type="entry name" value="Phosphoenolpyruvate-binding domains"/>
    <property type="match status" value="1"/>
</dbReference>
<dbReference type="InterPro" id="IPR008279">
    <property type="entry name" value="PEP-util_enz_mobile_dom"/>
</dbReference>
<evidence type="ECO:0000259" key="16">
    <source>
        <dbReference type="Pfam" id="PF02896"/>
    </source>
</evidence>
<dbReference type="PIRSF" id="PIRSF000854">
    <property type="entry name" value="PEP_synthase"/>
    <property type="match status" value="1"/>
</dbReference>
<reference evidence="17 19" key="1">
    <citation type="submission" date="2022-09" db="EMBL/GenBank/DDBJ databases">
        <title>Enrichment on poylsaccharides allowed isolation of novel metabolic and taxonomic groups of Haloarchaea.</title>
        <authorList>
            <person name="Sorokin D.Y."/>
            <person name="Elcheninov A.G."/>
            <person name="Khizhniak T.V."/>
            <person name="Kolganova T.V."/>
            <person name="Kublanov I.V."/>
        </authorList>
    </citation>
    <scope>NUCLEOTIDE SEQUENCE</scope>
    <source>
        <strain evidence="18 19">AArc-m2/3/4</strain>
        <strain evidence="17">AArc-xg1-1</strain>
    </source>
</reference>
<evidence type="ECO:0000259" key="14">
    <source>
        <dbReference type="Pfam" id="PF00391"/>
    </source>
</evidence>
<evidence type="ECO:0000313" key="19">
    <source>
        <dbReference type="Proteomes" id="UP001320972"/>
    </source>
</evidence>
<dbReference type="Proteomes" id="UP001320972">
    <property type="component" value="Unassembled WGS sequence"/>
</dbReference>
<name>A0AAP2YYY1_9EURY</name>
<dbReference type="EMBL" id="JAOPKB010000005">
    <property type="protein sequence ID" value="MCU4973413.1"/>
    <property type="molecule type" value="Genomic_DNA"/>
</dbReference>
<comment type="pathway">
    <text evidence="3 12">Carbohydrate biosynthesis; gluconeogenesis.</text>
</comment>
<dbReference type="FunFam" id="3.30.1490.20:FF:000010">
    <property type="entry name" value="Phosphoenolpyruvate synthase"/>
    <property type="match status" value="1"/>
</dbReference>
<dbReference type="PROSITE" id="PS00370">
    <property type="entry name" value="PEP_ENZYMES_PHOS_SITE"/>
    <property type="match status" value="1"/>
</dbReference>
<comment type="cofactor">
    <cofactor evidence="1 12">
        <name>Mg(2+)</name>
        <dbReference type="ChEBI" id="CHEBI:18420"/>
    </cofactor>
</comment>
<dbReference type="SUPFAM" id="SSF52009">
    <property type="entry name" value="Phosphohistidine domain"/>
    <property type="match status" value="1"/>
</dbReference>
<dbReference type="InterPro" id="IPR000121">
    <property type="entry name" value="PEP_util_C"/>
</dbReference>
<dbReference type="Pfam" id="PF00391">
    <property type="entry name" value="PEP-utilizers"/>
    <property type="match status" value="1"/>
</dbReference>
<dbReference type="Gene3D" id="3.30.470.20">
    <property type="entry name" value="ATP-grasp fold, B domain"/>
    <property type="match status" value="1"/>
</dbReference>
<feature type="compositionally biased region" description="Low complexity" evidence="13">
    <location>
        <begin position="351"/>
        <end position="361"/>
    </location>
</feature>
<feature type="region of interest" description="Disordered" evidence="13">
    <location>
        <begin position="313"/>
        <end position="395"/>
    </location>
</feature>
<comment type="function">
    <text evidence="2 12">Catalyzes the phosphorylation of pyruvate to phosphoenolpyruvate.</text>
</comment>
<dbReference type="PANTHER" id="PTHR43030">
    <property type="entry name" value="PHOSPHOENOLPYRUVATE SYNTHASE"/>
    <property type="match status" value="1"/>
</dbReference>
<comment type="catalytic activity">
    <reaction evidence="11 12">
        <text>pyruvate + ATP + H2O = phosphoenolpyruvate + AMP + phosphate + 2 H(+)</text>
        <dbReference type="Rhea" id="RHEA:11364"/>
        <dbReference type="ChEBI" id="CHEBI:15361"/>
        <dbReference type="ChEBI" id="CHEBI:15377"/>
        <dbReference type="ChEBI" id="CHEBI:15378"/>
        <dbReference type="ChEBI" id="CHEBI:30616"/>
        <dbReference type="ChEBI" id="CHEBI:43474"/>
        <dbReference type="ChEBI" id="CHEBI:58702"/>
        <dbReference type="ChEBI" id="CHEBI:456215"/>
        <dbReference type="EC" id="2.7.9.2"/>
    </reaction>
</comment>
<dbReference type="InterPro" id="IPR002192">
    <property type="entry name" value="PPDK_AMP/ATP-bd"/>
</dbReference>
<dbReference type="AlphaFoldDB" id="A0AAP2YYY1"/>
<evidence type="ECO:0000256" key="6">
    <source>
        <dbReference type="ARBA" id="ARBA00022723"/>
    </source>
</evidence>
<dbReference type="EMBL" id="JAOPKA010000004">
    <property type="protein sequence ID" value="MCU4741370.1"/>
    <property type="molecule type" value="Genomic_DNA"/>
</dbReference>
<dbReference type="InterPro" id="IPR013815">
    <property type="entry name" value="ATP_grasp_subdomain_1"/>
</dbReference>
<dbReference type="InterPro" id="IPR036637">
    <property type="entry name" value="Phosphohistidine_dom_sf"/>
</dbReference>
<comment type="similarity">
    <text evidence="4 12">Belongs to the PEP-utilizing enzyme family.</text>
</comment>
<dbReference type="PANTHER" id="PTHR43030:SF1">
    <property type="entry name" value="PHOSPHOENOLPYRUVATE SYNTHASE"/>
    <property type="match status" value="1"/>
</dbReference>
<proteinExistence type="inferred from homology"/>
<feature type="domain" description="PEP-utilising enzyme C-terminal" evidence="16">
    <location>
        <begin position="504"/>
        <end position="794"/>
    </location>
</feature>
<evidence type="ECO:0000256" key="13">
    <source>
        <dbReference type="SAM" id="MobiDB-lite"/>
    </source>
</evidence>
<accession>A0AAP2YYY1</accession>
<dbReference type="InterPro" id="IPR040442">
    <property type="entry name" value="Pyrv_kinase-like_dom_sf"/>
</dbReference>
<dbReference type="Pfam" id="PF01326">
    <property type="entry name" value="PPDK_N"/>
    <property type="match status" value="1"/>
</dbReference>
<dbReference type="NCBIfam" id="NF005057">
    <property type="entry name" value="PRK06464.1"/>
    <property type="match status" value="1"/>
</dbReference>
<organism evidence="17 20">
    <name type="scientific">Natronoglomus mannanivorans</name>
    <dbReference type="NCBI Taxonomy" id="2979990"/>
    <lineage>
        <taxon>Archaea</taxon>
        <taxon>Methanobacteriati</taxon>
        <taxon>Methanobacteriota</taxon>
        <taxon>Stenosarchaea group</taxon>
        <taxon>Halobacteria</taxon>
        <taxon>Halobacteriales</taxon>
        <taxon>Natrialbaceae</taxon>
        <taxon>Natronoglomus</taxon>
    </lineage>
</organism>
<dbReference type="Gene3D" id="3.30.1490.20">
    <property type="entry name" value="ATP-grasp fold, A domain"/>
    <property type="match status" value="1"/>
</dbReference>
<evidence type="ECO:0000256" key="11">
    <source>
        <dbReference type="ARBA" id="ARBA00047700"/>
    </source>
</evidence>
<dbReference type="Pfam" id="PF02896">
    <property type="entry name" value="PEP-utilizers_C"/>
    <property type="match status" value="1"/>
</dbReference>
<evidence type="ECO:0000256" key="7">
    <source>
        <dbReference type="ARBA" id="ARBA00022741"/>
    </source>
</evidence>
<keyword evidence="7 12" id="KW-0547">Nucleotide-binding</keyword>
<dbReference type="Proteomes" id="UP001321018">
    <property type="component" value="Unassembled WGS sequence"/>
</dbReference>
<evidence type="ECO:0000256" key="9">
    <source>
        <dbReference type="ARBA" id="ARBA00022840"/>
    </source>
</evidence>
<dbReference type="GO" id="GO:0046872">
    <property type="term" value="F:metal ion binding"/>
    <property type="evidence" value="ECO:0007669"/>
    <property type="project" value="UniProtKB-KW"/>
</dbReference>
<protein>
    <recommendedName>
        <fullName evidence="12">Phosphoenolpyruvate synthase</fullName>
        <shortName evidence="12">PEP synthase</shortName>
        <ecNumber evidence="12">2.7.9.2</ecNumber>
    </recommendedName>
    <alternativeName>
        <fullName evidence="12">Pyruvate, water dikinase</fullName>
    </alternativeName>
</protein>
<evidence type="ECO:0000256" key="4">
    <source>
        <dbReference type="ARBA" id="ARBA00007837"/>
    </source>
</evidence>
<keyword evidence="8 12" id="KW-0418">Kinase</keyword>
<feature type="domain" description="PEP-utilising enzyme mobile" evidence="14">
    <location>
        <begin position="413"/>
        <end position="482"/>
    </location>
</feature>
<dbReference type="SUPFAM" id="SSF56059">
    <property type="entry name" value="Glutathione synthetase ATP-binding domain-like"/>
    <property type="match status" value="1"/>
</dbReference>
<evidence type="ECO:0000256" key="5">
    <source>
        <dbReference type="ARBA" id="ARBA00022679"/>
    </source>
</evidence>
<dbReference type="Gene3D" id="3.50.30.10">
    <property type="entry name" value="Phosphohistidine domain"/>
    <property type="match status" value="1"/>
</dbReference>